<dbReference type="InterPro" id="IPR056884">
    <property type="entry name" value="NPHP3-like_N"/>
</dbReference>
<evidence type="ECO:0000313" key="4">
    <source>
        <dbReference type="EMBL" id="KAH8986448.1"/>
    </source>
</evidence>
<reference evidence="4" key="1">
    <citation type="submission" date="2022-01" db="EMBL/GenBank/DDBJ databases">
        <title>Comparative genomics reveals a dynamic genome evolution in the ectomycorrhizal milk-cap (Lactarius) mushrooms.</title>
        <authorList>
            <consortium name="DOE Joint Genome Institute"/>
            <person name="Lebreton A."/>
            <person name="Tang N."/>
            <person name="Kuo A."/>
            <person name="LaButti K."/>
            <person name="Drula E."/>
            <person name="Barry K."/>
            <person name="Clum A."/>
            <person name="Lipzen A."/>
            <person name="Mousain D."/>
            <person name="Ng V."/>
            <person name="Wang R."/>
            <person name="Wang X."/>
            <person name="Dai Y."/>
            <person name="Henrissat B."/>
            <person name="Grigoriev I.V."/>
            <person name="Guerin-Laguette A."/>
            <person name="Yu F."/>
            <person name="Martin F.M."/>
        </authorList>
    </citation>
    <scope>NUCLEOTIDE SEQUENCE</scope>
    <source>
        <strain evidence="4">QP</strain>
    </source>
</reference>
<dbReference type="EMBL" id="JAKELL010000054">
    <property type="protein sequence ID" value="KAH8986448.1"/>
    <property type="molecule type" value="Genomic_DNA"/>
</dbReference>
<dbReference type="AlphaFoldDB" id="A0AAD4LCZ5"/>
<evidence type="ECO:0008006" key="6">
    <source>
        <dbReference type="Google" id="ProtNLM"/>
    </source>
</evidence>
<dbReference type="PANTHER" id="PTHR10039:SF17">
    <property type="entry name" value="FUNGAL STAND N-TERMINAL GOODBYE DOMAIN-CONTAINING PROTEIN-RELATED"/>
    <property type="match status" value="1"/>
</dbReference>
<keyword evidence="5" id="KW-1185">Reference proteome</keyword>
<name>A0AAD4LCZ5_9AGAM</name>
<dbReference type="Pfam" id="PF17109">
    <property type="entry name" value="Goodbye"/>
    <property type="match status" value="1"/>
</dbReference>
<proteinExistence type="predicted"/>
<keyword evidence="1" id="KW-0677">Repeat</keyword>
<dbReference type="PANTHER" id="PTHR10039">
    <property type="entry name" value="AMELOGENIN"/>
    <property type="match status" value="1"/>
</dbReference>
<evidence type="ECO:0000256" key="1">
    <source>
        <dbReference type="ARBA" id="ARBA00022737"/>
    </source>
</evidence>
<organism evidence="4 5">
    <name type="scientific">Lactarius akahatsu</name>
    <dbReference type="NCBI Taxonomy" id="416441"/>
    <lineage>
        <taxon>Eukaryota</taxon>
        <taxon>Fungi</taxon>
        <taxon>Dikarya</taxon>
        <taxon>Basidiomycota</taxon>
        <taxon>Agaricomycotina</taxon>
        <taxon>Agaricomycetes</taxon>
        <taxon>Russulales</taxon>
        <taxon>Russulaceae</taxon>
        <taxon>Lactarius</taxon>
    </lineage>
</organism>
<evidence type="ECO:0000259" key="3">
    <source>
        <dbReference type="Pfam" id="PF24883"/>
    </source>
</evidence>
<gene>
    <name evidence="4" type="ORF">EDB92DRAFT_2105278</name>
</gene>
<dbReference type="InterPro" id="IPR031350">
    <property type="entry name" value="Goodbye_dom"/>
</dbReference>
<evidence type="ECO:0000313" key="5">
    <source>
        <dbReference type="Proteomes" id="UP001201163"/>
    </source>
</evidence>
<accession>A0AAD4LCZ5</accession>
<evidence type="ECO:0000259" key="2">
    <source>
        <dbReference type="Pfam" id="PF17109"/>
    </source>
</evidence>
<comment type="caution">
    <text evidence="4">The sequence shown here is derived from an EMBL/GenBank/DDBJ whole genome shotgun (WGS) entry which is preliminary data.</text>
</comment>
<protein>
    <recommendedName>
        <fullName evidence="6">Fungal STAND N-terminal Goodbye domain-containing protein</fullName>
    </recommendedName>
</protein>
<feature type="non-terminal residue" evidence="4">
    <location>
        <position position="317"/>
    </location>
</feature>
<dbReference type="Proteomes" id="UP001201163">
    <property type="component" value="Unassembled WGS sequence"/>
</dbReference>
<dbReference type="Pfam" id="PF24883">
    <property type="entry name" value="NPHP3_N"/>
    <property type="match status" value="1"/>
</dbReference>
<feature type="domain" description="Nephrocystin 3-like N-terminal" evidence="3">
    <location>
        <begin position="284"/>
        <end position="317"/>
    </location>
</feature>
<sequence>MSTSLQVSPSTPNFHPIFEKALKEYKKKTRKEISTHPLAEEIQGCGSIEDILAVLQGKANELDQSQSNDERLTKWLTPTVNVLSALSVTLGEGVGTVFPPTKIIFSAMSILLVAAKGTAASHDELIELFDRIENFFVRLQTHIEVPPTPQMTNVMGKVMAEVLSMLAVATKAMYQSRKKTFLKKLVGRNDIGDALLRLDKLEQGELRTVTAQVLKTTSDLKDATSDIKDATSDIKGDTKETKVMVQQIVGDATSREWERLQGWLTPPDPSTNHTNACSAQHERTAAWVFNEHIFKEWESSESGSLLWIHGKAGSGKS</sequence>
<feature type="domain" description="Fungal STAND N-terminal Goodbye" evidence="2">
    <location>
        <begin position="18"/>
        <end position="141"/>
    </location>
</feature>